<dbReference type="PROSITE" id="PS00307">
    <property type="entry name" value="LECTIN_LEGUME_BETA"/>
    <property type="match status" value="1"/>
</dbReference>
<keyword evidence="13 17" id="KW-0067">ATP-binding</keyword>
<keyword evidence="11 17" id="KW-0547">Nucleotide-binding</keyword>
<dbReference type="FunFam" id="1.10.510.10:FF:000342">
    <property type="entry name" value="L-type lectin-domain containing receptor kinase VIII.1"/>
    <property type="match status" value="1"/>
</dbReference>
<evidence type="ECO:0000256" key="16">
    <source>
        <dbReference type="ARBA" id="ARBA00023180"/>
    </source>
</evidence>
<evidence type="ECO:0000256" key="15">
    <source>
        <dbReference type="ARBA" id="ARBA00023136"/>
    </source>
</evidence>
<keyword evidence="12" id="KW-0418">Kinase</keyword>
<dbReference type="GO" id="GO:0005524">
    <property type="term" value="F:ATP binding"/>
    <property type="evidence" value="ECO:0007669"/>
    <property type="project" value="UniProtKB-UniRule"/>
</dbReference>
<dbReference type="InterPro" id="IPR050528">
    <property type="entry name" value="L-type_Lectin-RKs"/>
</dbReference>
<feature type="transmembrane region" description="Helical" evidence="19">
    <location>
        <begin position="310"/>
        <end position="334"/>
    </location>
</feature>
<dbReference type="AlphaFoldDB" id="A0A8T2TFZ0"/>
<evidence type="ECO:0000256" key="20">
    <source>
        <dbReference type="SAM" id="SignalP"/>
    </source>
</evidence>
<reference evidence="22" key="1">
    <citation type="submission" date="2021-08" db="EMBL/GenBank/DDBJ databases">
        <title>WGS assembly of Ceratopteris richardii.</title>
        <authorList>
            <person name="Marchant D.B."/>
            <person name="Chen G."/>
            <person name="Jenkins J."/>
            <person name="Shu S."/>
            <person name="Leebens-Mack J."/>
            <person name="Grimwood J."/>
            <person name="Schmutz J."/>
            <person name="Soltis P."/>
            <person name="Soltis D."/>
            <person name="Chen Z.-H."/>
        </authorList>
    </citation>
    <scope>NUCLEOTIDE SEQUENCE</scope>
    <source>
        <strain evidence="22">Whitten #5841</strain>
        <tissue evidence="22">Leaf</tissue>
    </source>
</reference>
<evidence type="ECO:0000256" key="14">
    <source>
        <dbReference type="ARBA" id="ARBA00022989"/>
    </source>
</evidence>
<organism evidence="22 23">
    <name type="scientific">Ceratopteris richardii</name>
    <name type="common">Triangle waterfern</name>
    <dbReference type="NCBI Taxonomy" id="49495"/>
    <lineage>
        <taxon>Eukaryota</taxon>
        <taxon>Viridiplantae</taxon>
        <taxon>Streptophyta</taxon>
        <taxon>Embryophyta</taxon>
        <taxon>Tracheophyta</taxon>
        <taxon>Polypodiopsida</taxon>
        <taxon>Polypodiidae</taxon>
        <taxon>Polypodiales</taxon>
        <taxon>Pteridineae</taxon>
        <taxon>Pteridaceae</taxon>
        <taxon>Parkerioideae</taxon>
        <taxon>Ceratopteris</taxon>
    </lineage>
</organism>
<dbReference type="OMA" id="IIWVYSK"/>
<keyword evidence="16" id="KW-0325">Glycoprotein</keyword>
<evidence type="ECO:0000256" key="18">
    <source>
        <dbReference type="SAM" id="MobiDB-lite"/>
    </source>
</evidence>
<keyword evidence="23" id="KW-1185">Reference proteome</keyword>
<dbReference type="InterPro" id="IPR008271">
    <property type="entry name" value="Ser/Thr_kinase_AS"/>
</dbReference>
<dbReference type="CDD" id="cd14066">
    <property type="entry name" value="STKc_IRAK"/>
    <property type="match status" value="1"/>
</dbReference>
<feature type="binding site" evidence="17">
    <location>
        <position position="403"/>
    </location>
    <ligand>
        <name>ATP</name>
        <dbReference type="ChEBI" id="CHEBI:30616"/>
    </ligand>
</feature>
<evidence type="ECO:0000256" key="4">
    <source>
        <dbReference type="ARBA" id="ARBA00012513"/>
    </source>
</evidence>
<evidence type="ECO:0000313" key="22">
    <source>
        <dbReference type="EMBL" id="KAH7420706.1"/>
    </source>
</evidence>
<feature type="compositionally biased region" description="Polar residues" evidence="18">
    <location>
        <begin position="281"/>
        <end position="291"/>
    </location>
</feature>
<dbReference type="Proteomes" id="UP000825935">
    <property type="component" value="Chromosome 13"/>
</dbReference>
<protein>
    <recommendedName>
        <fullName evidence="4">non-specific serine/threonine protein kinase</fullName>
        <ecNumber evidence="4">2.7.11.1</ecNumber>
    </recommendedName>
</protein>
<dbReference type="GO" id="GO:0004674">
    <property type="term" value="F:protein serine/threonine kinase activity"/>
    <property type="evidence" value="ECO:0007669"/>
    <property type="project" value="UniProtKB-KW"/>
</dbReference>
<keyword evidence="9 20" id="KW-0732">Signal</keyword>
<keyword evidence="7" id="KW-0808">Transferase</keyword>
<evidence type="ECO:0000256" key="13">
    <source>
        <dbReference type="ARBA" id="ARBA00022840"/>
    </source>
</evidence>
<dbReference type="PROSITE" id="PS00108">
    <property type="entry name" value="PROTEIN_KINASE_ST"/>
    <property type="match status" value="1"/>
</dbReference>
<comment type="caution">
    <text evidence="22">The sequence shown here is derived from an EMBL/GenBank/DDBJ whole genome shotgun (WGS) entry which is preliminary data.</text>
</comment>
<evidence type="ECO:0000256" key="3">
    <source>
        <dbReference type="ARBA" id="ARBA00010217"/>
    </source>
</evidence>
<evidence type="ECO:0000256" key="12">
    <source>
        <dbReference type="ARBA" id="ARBA00022777"/>
    </source>
</evidence>
<feature type="compositionally biased region" description="Low complexity" evidence="18">
    <location>
        <begin position="268"/>
        <end position="278"/>
    </location>
</feature>
<name>A0A8T2TFZ0_CERRI</name>
<feature type="region of interest" description="Disordered" evidence="18">
    <location>
        <begin position="268"/>
        <end position="293"/>
    </location>
</feature>
<dbReference type="PANTHER" id="PTHR27007">
    <property type="match status" value="1"/>
</dbReference>
<feature type="chain" id="PRO_5035886782" description="non-specific serine/threonine protein kinase" evidence="20">
    <location>
        <begin position="21"/>
        <end position="691"/>
    </location>
</feature>
<evidence type="ECO:0000256" key="10">
    <source>
        <dbReference type="ARBA" id="ARBA00022734"/>
    </source>
</evidence>
<evidence type="ECO:0000256" key="17">
    <source>
        <dbReference type="PROSITE-ProRule" id="PRU10141"/>
    </source>
</evidence>
<evidence type="ECO:0000256" key="6">
    <source>
        <dbReference type="ARBA" id="ARBA00022527"/>
    </source>
</evidence>
<keyword evidence="6" id="KW-0723">Serine/threonine-protein kinase</keyword>
<dbReference type="OrthoDB" id="2019747at2759"/>
<dbReference type="Gene3D" id="1.10.510.10">
    <property type="entry name" value="Transferase(Phosphotransferase) domain 1"/>
    <property type="match status" value="1"/>
</dbReference>
<dbReference type="EC" id="2.7.11.1" evidence="4"/>
<evidence type="ECO:0000256" key="2">
    <source>
        <dbReference type="ARBA" id="ARBA00008536"/>
    </source>
</evidence>
<feature type="domain" description="Protein kinase" evidence="21">
    <location>
        <begin position="374"/>
        <end position="655"/>
    </location>
</feature>
<comment type="similarity">
    <text evidence="3">In the C-terminal section; belongs to the protein kinase superfamily. Ser/Thr protein kinase family.</text>
</comment>
<dbReference type="SUPFAM" id="SSF56112">
    <property type="entry name" value="Protein kinase-like (PK-like)"/>
    <property type="match status" value="1"/>
</dbReference>
<dbReference type="EMBL" id="CM035418">
    <property type="protein sequence ID" value="KAH7420706.1"/>
    <property type="molecule type" value="Genomic_DNA"/>
</dbReference>
<comment type="subcellular location">
    <subcellularLocation>
        <location evidence="1">Cell membrane</location>
        <topology evidence="1">Single-pass type I membrane protein</topology>
    </subcellularLocation>
</comment>
<evidence type="ECO:0000259" key="21">
    <source>
        <dbReference type="PROSITE" id="PS50011"/>
    </source>
</evidence>
<proteinExistence type="inferred from homology"/>
<evidence type="ECO:0000256" key="7">
    <source>
        <dbReference type="ARBA" id="ARBA00022679"/>
    </source>
</evidence>
<keyword evidence="10" id="KW-0430">Lectin</keyword>
<dbReference type="InterPro" id="IPR013320">
    <property type="entry name" value="ConA-like_dom_sf"/>
</dbReference>
<evidence type="ECO:0000256" key="19">
    <source>
        <dbReference type="SAM" id="Phobius"/>
    </source>
</evidence>
<keyword evidence="5" id="KW-1003">Cell membrane</keyword>
<dbReference type="Pfam" id="PF00139">
    <property type="entry name" value="Lectin_legB"/>
    <property type="match status" value="1"/>
</dbReference>
<sequence>MAFFIWALLCLINFAKEARAEPLSFAFDGFSTRNLTLLGDCFIKSSNLGLTRDTSVPSTSVGKVLYSEPIRFYNPETNRSASFQTTFSFSVANQNPALSGDGLAFVIIADNSSVGSPGMWLGLMNASDVSSQRTRPPFLAVEFDTYLDVGFLDINDNHVGIDLGNLISITAADVGNLQMNLKSGNVISTWIDYNGTIGVLEVRLSYTDQRPRNSVLNASFHMPNYVDEYMYVGFSASTDGSQDLHTLYTWSFSTDGAGGPAPLLTSPSPAPAFTSSPSEMDAQQPSPSPSTHFGGVRRLSHCKSIFCLKFAAFLGISISSAIVLAFFILGIMACTYKLWKAMKNQETIPPYSDTLVTAPRKFTYKELSLATKGFSMSRVIGHGAFGSVYKGILPGNDVAVAVKRSVTSTKESRSEFLSELSIIGRLRHRNLVQLLGWCHDKDEILLVYDYMENGSLDKALFGNTGPVLPWIHRYKILAGVAAALAYLHEECEQQVLHRDVKASNIMLDAGFNARLGDFGLAKMTDHNKSPDATLAAGTMGYLAPEYIHSGKASEKTDVFSYGAVVLEVACGRRPLERDLPLKENVLVDWVWGLYRHGKLLEAADKRLNGDFEEEEMERLLRVGLLCSHPDPACRPSIRQVLQILTGEAMMPHVPLFKPTPSFAISSLPVSLQDIISEAGYSARSSSPSDSI</sequence>
<comment type="similarity">
    <text evidence="2">In the N-terminal section; belongs to the leguminous lectin family.</text>
</comment>
<evidence type="ECO:0000313" key="23">
    <source>
        <dbReference type="Proteomes" id="UP000825935"/>
    </source>
</evidence>
<dbReference type="InterPro" id="IPR019825">
    <property type="entry name" value="Lectin_legB_Mn/Ca_BS"/>
</dbReference>
<evidence type="ECO:0000256" key="8">
    <source>
        <dbReference type="ARBA" id="ARBA00022692"/>
    </source>
</evidence>
<dbReference type="InterPro" id="IPR011009">
    <property type="entry name" value="Kinase-like_dom_sf"/>
</dbReference>
<dbReference type="PROSITE" id="PS00107">
    <property type="entry name" value="PROTEIN_KINASE_ATP"/>
    <property type="match status" value="1"/>
</dbReference>
<evidence type="ECO:0000256" key="9">
    <source>
        <dbReference type="ARBA" id="ARBA00022729"/>
    </source>
</evidence>
<evidence type="ECO:0000256" key="1">
    <source>
        <dbReference type="ARBA" id="ARBA00004251"/>
    </source>
</evidence>
<dbReference type="GO" id="GO:0005886">
    <property type="term" value="C:plasma membrane"/>
    <property type="evidence" value="ECO:0007669"/>
    <property type="project" value="UniProtKB-SubCell"/>
</dbReference>
<dbReference type="SUPFAM" id="SSF49899">
    <property type="entry name" value="Concanavalin A-like lectins/glucanases"/>
    <property type="match status" value="1"/>
</dbReference>
<dbReference type="CDD" id="cd06899">
    <property type="entry name" value="lectin_legume_LecRK_Arcelin_ConA"/>
    <property type="match status" value="1"/>
</dbReference>
<dbReference type="InterPro" id="IPR000719">
    <property type="entry name" value="Prot_kinase_dom"/>
</dbReference>
<dbReference type="InterPro" id="IPR017441">
    <property type="entry name" value="Protein_kinase_ATP_BS"/>
</dbReference>
<keyword evidence="15 19" id="KW-0472">Membrane</keyword>
<dbReference type="Gene3D" id="2.60.120.200">
    <property type="match status" value="1"/>
</dbReference>
<dbReference type="PROSITE" id="PS50011">
    <property type="entry name" value="PROTEIN_KINASE_DOM"/>
    <property type="match status" value="1"/>
</dbReference>
<gene>
    <name evidence="22" type="ORF">KP509_13G018200</name>
</gene>
<keyword evidence="14 19" id="KW-1133">Transmembrane helix</keyword>
<dbReference type="GO" id="GO:0030246">
    <property type="term" value="F:carbohydrate binding"/>
    <property type="evidence" value="ECO:0007669"/>
    <property type="project" value="UniProtKB-KW"/>
</dbReference>
<feature type="signal peptide" evidence="20">
    <location>
        <begin position="1"/>
        <end position="20"/>
    </location>
</feature>
<dbReference type="InterPro" id="IPR001220">
    <property type="entry name" value="Legume_lectin_dom"/>
</dbReference>
<dbReference type="Pfam" id="PF00069">
    <property type="entry name" value="Pkinase"/>
    <property type="match status" value="1"/>
</dbReference>
<keyword evidence="8 19" id="KW-0812">Transmembrane</keyword>
<evidence type="ECO:0000256" key="11">
    <source>
        <dbReference type="ARBA" id="ARBA00022741"/>
    </source>
</evidence>
<dbReference type="FunFam" id="3.30.200.20:FF:000178">
    <property type="entry name" value="serine/threonine-protein kinase PBS1-like"/>
    <property type="match status" value="1"/>
</dbReference>
<dbReference type="SMART" id="SM00220">
    <property type="entry name" value="S_TKc"/>
    <property type="match status" value="1"/>
</dbReference>
<evidence type="ECO:0000256" key="5">
    <source>
        <dbReference type="ARBA" id="ARBA00022475"/>
    </source>
</evidence>
<accession>A0A8T2TFZ0</accession>
<dbReference type="Gene3D" id="3.30.200.20">
    <property type="entry name" value="Phosphorylase Kinase, domain 1"/>
    <property type="match status" value="1"/>
</dbReference>